<dbReference type="EMBL" id="BPNN01000209">
    <property type="protein sequence ID" value="GJA66013.1"/>
    <property type="molecule type" value="Genomic_DNA"/>
</dbReference>
<gene>
    <name evidence="1" type="ORF">KAM351_46240</name>
</gene>
<protein>
    <submittedName>
        <fullName evidence="1">Uncharacterized protein</fullName>
    </submittedName>
</protein>
<dbReference type="AlphaFoldDB" id="A0AA37D1W4"/>
<dbReference type="Proteomes" id="UP000886934">
    <property type="component" value="Unassembled WGS sequence"/>
</dbReference>
<comment type="caution">
    <text evidence="1">The sequence shown here is derived from an EMBL/GenBank/DDBJ whole genome shotgun (WGS) entry which is preliminary data.</text>
</comment>
<organism evidence="1 2">
    <name type="scientific">Aeromonas caviae</name>
    <name type="common">Aeromonas punctata</name>
    <dbReference type="NCBI Taxonomy" id="648"/>
    <lineage>
        <taxon>Bacteria</taxon>
        <taxon>Pseudomonadati</taxon>
        <taxon>Pseudomonadota</taxon>
        <taxon>Gammaproteobacteria</taxon>
        <taxon>Aeromonadales</taxon>
        <taxon>Aeromonadaceae</taxon>
        <taxon>Aeromonas</taxon>
    </lineage>
</organism>
<proteinExistence type="predicted"/>
<evidence type="ECO:0000313" key="1">
    <source>
        <dbReference type="EMBL" id="GJA66013.1"/>
    </source>
</evidence>
<accession>A0AA37D1W4</accession>
<name>A0AA37D1W4_AERCA</name>
<reference evidence="1" key="1">
    <citation type="submission" date="2021-07" db="EMBL/GenBank/DDBJ databases">
        <title>Draft genome sequence of carbapenem-resistant Aeromonas spp. in Japan.</title>
        <authorList>
            <person name="Maehana S."/>
            <person name="Suzuki M."/>
            <person name="Kitasato H."/>
        </authorList>
    </citation>
    <scope>NUCLEOTIDE SEQUENCE</scope>
    <source>
        <strain evidence="1">KAM351</strain>
    </source>
</reference>
<sequence length="80" mass="9110">MWAASRGLKAAHNHDPEARIFEPITYFADGRAGYDIQYLTRDELSADVLRQYERYLVLSQDKGQDLLSSAPEHTQPTQGE</sequence>
<dbReference type="RefSeq" id="WP_223940281.1">
    <property type="nucleotide sequence ID" value="NZ_BPNN01000209.1"/>
</dbReference>
<evidence type="ECO:0000313" key="2">
    <source>
        <dbReference type="Proteomes" id="UP000886934"/>
    </source>
</evidence>